<dbReference type="PANTHER" id="PTHR24340">
    <property type="entry name" value="HOMEOBOX PROTEIN NKX"/>
    <property type="match status" value="1"/>
</dbReference>
<keyword evidence="16" id="KW-1185">Reference proteome</keyword>
<comment type="function">
    <text evidence="9">Probable transcriptional regulator that is required in neural development for the normal formation of sublateral cholinergic motor neuron processes. Plays a role in regulating the expression of acetylcholine transporter protein unc-17 in the sublateral processes. In particular, it is required in sublateral motor neurons for a left-right turning behavior that occurs during the lethargus phase of the normal sleep process called 'flipping'. During 'flipping' animals rotate 180 degrees about their longitudinal axis.</text>
</comment>
<comment type="similarity">
    <text evidence="2">Belongs to the NK-2 homeobox family.</text>
</comment>
<feature type="DNA-binding region" description="Homeobox" evidence="11">
    <location>
        <begin position="117"/>
        <end position="176"/>
    </location>
</feature>
<evidence type="ECO:0000256" key="7">
    <source>
        <dbReference type="ARBA" id="ARBA00023163"/>
    </source>
</evidence>
<dbReference type="SUPFAM" id="SSF46689">
    <property type="entry name" value="Homeodomain-like"/>
    <property type="match status" value="1"/>
</dbReference>
<dbReference type="OrthoDB" id="6159439at2759"/>
<organism evidence="15 16">
    <name type="scientific">Leptotrombidium deliense</name>
    <dbReference type="NCBI Taxonomy" id="299467"/>
    <lineage>
        <taxon>Eukaryota</taxon>
        <taxon>Metazoa</taxon>
        <taxon>Ecdysozoa</taxon>
        <taxon>Arthropoda</taxon>
        <taxon>Chelicerata</taxon>
        <taxon>Arachnida</taxon>
        <taxon>Acari</taxon>
        <taxon>Acariformes</taxon>
        <taxon>Trombidiformes</taxon>
        <taxon>Prostigmata</taxon>
        <taxon>Anystina</taxon>
        <taxon>Parasitengona</taxon>
        <taxon>Trombiculoidea</taxon>
        <taxon>Trombiculidae</taxon>
        <taxon>Leptotrombidium</taxon>
    </lineage>
</organism>
<evidence type="ECO:0000256" key="3">
    <source>
        <dbReference type="ARBA" id="ARBA00022473"/>
    </source>
</evidence>
<evidence type="ECO:0000313" key="15">
    <source>
        <dbReference type="EMBL" id="RWS27355.1"/>
    </source>
</evidence>
<feature type="compositionally biased region" description="Low complexity" evidence="13">
    <location>
        <begin position="182"/>
        <end position="194"/>
    </location>
</feature>
<proteinExistence type="inferred from homology"/>
<dbReference type="PRINTS" id="PR00024">
    <property type="entry name" value="HOMEOBOX"/>
</dbReference>
<dbReference type="VEuPathDB" id="VectorBase:LDEU004685"/>
<gene>
    <name evidence="15" type="ORF">B4U80_00472</name>
</gene>
<dbReference type="Gene3D" id="1.10.10.60">
    <property type="entry name" value="Homeodomain-like"/>
    <property type="match status" value="1"/>
</dbReference>
<dbReference type="InterPro" id="IPR001356">
    <property type="entry name" value="HD"/>
</dbReference>
<reference evidence="15 16" key="1">
    <citation type="journal article" date="2018" name="Gigascience">
        <title>Genomes of trombidid mites reveal novel predicted allergens and laterally-transferred genes associated with secondary metabolism.</title>
        <authorList>
            <person name="Dong X."/>
            <person name="Chaisiri K."/>
            <person name="Xia D."/>
            <person name="Armstrong S.D."/>
            <person name="Fang Y."/>
            <person name="Donnelly M.J."/>
            <person name="Kadowaki T."/>
            <person name="McGarry J.W."/>
            <person name="Darby A.C."/>
            <person name="Makepeace B.L."/>
        </authorList>
    </citation>
    <scope>NUCLEOTIDE SEQUENCE [LARGE SCALE GENOMIC DNA]</scope>
    <source>
        <strain evidence="15">UoL-UT</strain>
    </source>
</reference>
<feature type="compositionally biased region" description="Low complexity" evidence="13">
    <location>
        <begin position="240"/>
        <end position="250"/>
    </location>
</feature>
<evidence type="ECO:0000256" key="2">
    <source>
        <dbReference type="ARBA" id="ARBA00005661"/>
    </source>
</evidence>
<dbReference type="Pfam" id="PF00046">
    <property type="entry name" value="Homeodomain"/>
    <property type="match status" value="1"/>
</dbReference>
<comment type="subcellular location">
    <subcellularLocation>
        <location evidence="1 11 12">Nucleus</location>
    </subcellularLocation>
</comment>
<dbReference type="GO" id="GO:0000978">
    <property type="term" value="F:RNA polymerase II cis-regulatory region sequence-specific DNA binding"/>
    <property type="evidence" value="ECO:0007669"/>
    <property type="project" value="TreeGrafter"/>
</dbReference>
<name>A0A443SIN4_9ACAR</name>
<dbReference type="AlphaFoldDB" id="A0A443SIN4"/>
<evidence type="ECO:0000256" key="6">
    <source>
        <dbReference type="ARBA" id="ARBA00023155"/>
    </source>
</evidence>
<feature type="region of interest" description="Disordered" evidence="13">
    <location>
        <begin position="175"/>
        <end position="194"/>
    </location>
</feature>
<evidence type="ECO:0000256" key="1">
    <source>
        <dbReference type="ARBA" id="ARBA00004123"/>
    </source>
</evidence>
<feature type="region of interest" description="Disordered" evidence="13">
    <location>
        <begin position="240"/>
        <end position="259"/>
    </location>
</feature>
<evidence type="ECO:0000256" key="12">
    <source>
        <dbReference type="RuleBase" id="RU000682"/>
    </source>
</evidence>
<dbReference type="PANTHER" id="PTHR24340:SF41">
    <property type="entry name" value="MUSCLE-SPECIFIC HOMEOBOX PROTEIN TINMAN-RELATED"/>
    <property type="match status" value="1"/>
</dbReference>
<sequence>MNLVAGAAQNACVVHNEASLEKGWKKRSAASGCGAVQANQNAPATLEACSLRALHLDQKDHQSSSSSFSAKFASQPLIGVSFLRVRYLLRPVLSERRPDNLGCGLTGPHFTPVHQQRRKRRVLFTQAQVYELERRFKQQRYLSAPEREHLAQLIQLTPTQVKIWFQNHRYKCKRQQKEKAMSESSNTSASNSHSIASAAVNQNNATNVPGNTSNSNSAYSSPRKVAVPVLVKDGKSLITSAASSGSSTSSEQHSDNSMLLVGGGLGSSASTVSSYHHHFGATSNAAMTSSLCKVEYPFAASNTFGLGHHQSMPTSDAHHDFLLRTAVTHW</sequence>
<evidence type="ECO:0000256" key="4">
    <source>
        <dbReference type="ARBA" id="ARBA00023015"/>
    </source>
</evidence>
<keyword evidence="6 11" id="KW-0371">Homeobox</keyword>
<feature type="domain" description="Homeobox" evidence="14">
    <location>
        <begin position="115"/>
        <end position="175"/>
    </location>
</feature>
<keyword evidence="7" id="KW-0804">Transcription</keyword>
<evidence type="ECO:0000256" key="5">
    <source>
        <dbReference type="ARBA" id="ARBA00023125"/>
    </source>
</evidence>
<evidence type="ECO:0000256" key="9">
    <source>
        <dbReference type="ARBA" id="ARBA00057950"/>
    </source>
</evidence>
<dbReference type="GO" id="GO:0005634">
    <property type="term" value="C:nucleus"/>
    <property type="evidence" value="ECO:0007669"/>
    <property type="project" value="UniProtKB-SubCell"/>
</dbReference>
<comment type="caution">
    <text evidence="15">The sequence shown here is derived from an EMBL/GenBank/DDBJ whole genome shotgun (WGS) entry which is preliminary data.</text>
</comment>
<dbReference type="PROSITE" id="PS00027">
    <property type="entry name" value="HOMEOBOX_1"/>
    <property type="match status" value="1"/>
</dbReference>
<dbReference type="InterPro" id="IPR017970">
    <property type="entry name" value="Homeobox_CS"/>
</dbReference>
<dbReference type="CDD" id="cd00086">
    <property type="entry name" value="homeodomain"/>
    <property type="match status" value="1"/>
</dbReference>
<dbReference type="InterPro" id="IPR009057">
    <property type="entry name" value="Homeodomain-like_sf"/>
</dbReference>
<evidence type="ECO:0000313" key="16">
    <source>
        <dbReference type="Proteomes" id="UP000288716"/>
    </source>
</evidence>
<dbReference type="STRING" id="299467.A0A443SIN4"/>
<evidence type="ECO:0000256" key="11">
    <source>
        <dbReference type="PROSITE-ProRule" id="PRU00108"/>
    </source>
</evidence>
<accession>A0A443SIN4</accession>
<dbReference type="PROSITE" id="PS50071">
    <property type="entry name" value="HOMEOBOX_2"/>
    <property type="match status" value="1"/>
</dbReference>
<evidence type="ECO:0000259" key="14">
    <source>
        <dbReference type="PROSITE" id="PS50071"/>
    </source>
</evidence>
<protein>
    <recommendedName>
        <fullName evidence="10">Homeobox protein ceh-24</fullName>
    </recommendedName>
</protein>
<dbReference type="GO" id="GO:0000981">
    <property type="term" value="F:DNA-binding transcription factor activity, RNA polymerase II-specific"/>
    <property type="evidence" value="ECO:0007669"/>
    <property type="project" value="InterPro"/>
</dbReference>
<dbReference type="FunFam" id="1.10.10.60:FF:000296">
    <property type="entry name" value="Scarecrow, isoform A"/>
    <property type="match status" value="1"/>
</dbReference>
<keyword evidence="5 11" id="KW-0238">DNA-binding</keyword>
<dbReference type="EMBL" id="NCKV01002074">
    <property type="protein sequence ID" value="RWS27355.1"/>
    <property type="molecule type" value="Genomic_DNA"/>
</dbReference>
<keyword evidence="4" id="KW-0805">Transcription regulation</keyword>
<dbReference type="Proteomes" id="UP000288716">
    <property type="component" value="Unassembled WGS sequence"/>
</dbReference>
<evidence type="ECO:0000256" key="13">
    <source>
        <dbReference type="SAM" id="MobiDB-lite"/>
    </source>
</evidence>
<evidence type="ECO:0000256" key="8">
    <source>
        <dbReference type="ARBA" id="ARBA00023242"/>
    </source>
</evidence>
<keyword evidence="3" id="KW-0217">Developmental protein</keyword>
<dbReference type="GO" id="GO:0030154">
    <property type="term" value="P:cell differentiation"/>
    <property type="evidence" value="ECO:0007669"/>
    <property type="project" value="TreeGrafter"/>
</dbReference>
<dbReference type="InterPro" id="IPR050394">
    <property type="entry name" value="Homeobox_NK-like"/>
</dbReference>
<keyword evidence="8 11" id="KW-0539">Nucleus</keyword>
<dbReference type="InterPro" id="IPR020479">
    <property type="entry name" value="HD_metazoa"/>
</dbReference>
<dbReference type="SMART" id="SM00389">
    <property type="entry name" value="HOX"/>
    <property type="match status" value="1"/>
</dbReference>
<evidence type="ECO:0000256" key="10">
    <source>
        <dbReference type="ARBA" id="ARBA00068167"/>
    </source>
</evidence>